<dbReference type="STRING" id="1187848.A1QO_10880"/>
<feature type="transmembrane region" description="Helical" evidence="5">
    <location>
        <begin position="108"/>
        <end position="127"/>
    </location>
</feature>
<dbReference type="InterPro" id="IPR003510">
    <property type="entry name" value="Fumarate_red_C"/>
</dbReference>
<comment type="caution">
    <text evidence="5">Lacks conserved residue(s) required for the propagation of feature annotation.</text>
</comment>
<reference evidence="6 7" key="1">
    <citation type="journal article" date="2012" name="Science">
        <title>Ecological populations of bacteria act as socially cohesive units of antibiotic production and resistance.</title>
        <authorList>
            <person name="Cordero O.X."/>
            <person name="Wildschutte H."/>
            <person name="Kirkup B."/>
            <person name="Proehl S."/>
            <person name="Ngo L."/>
            <person name="Hussain F."/>
            <person name="Le Roux F."/>
            <person name="Mincer T."/>
            <person name="Polz M.F."/>
        </authorList>
    </citation>
    <scope>NUCLEOTIDE SEQUENCE [LARGE SCALE GENOMIC DNA]</scope>
    <source>
        <strain evidence="6 7">ZF-129</strain>
    </source>
</reference>
<dbReference type="OrthoDB" id="8909678at2"/>
<dbReference type="EMBL" id="AJYQ02000107">
    <property type="protein sequence ID" value="OEE33176.1"/>
    <property type="molecule type" value="Genomic_DNA"/>
</dbReference>
<dbReference type="eggNOG" id="COG3029">
    <property type="taxonomic scope" value="Bacteria"/>
</dbReference>
<name>A0A1E5BDJ8_9VIBR</name>
<dbReference type="AlphaFoldDB" id="A0A1E5BDJ8"/>
<evidence type="ECO:0000256" key="2">
    <source>
        <dbReference type="ARBA" id="ARBA00022692"/>
    </source>
</evidence>
<evidence type="ECO:0000313" key="6">
    <source>
        <dbReference type="EMBL" id="OEE33176.1"/>
    </source>
</evidence>
<organism evidence="6 7">
    <name type="scientific">Vibrio genomosp. F10 str. ZF-129</name>
    <dbReference type="NCBI Taxonomy" id="1187848"/>
    <lineage>
        <taxon>Bacteria</taxon>
        <taxon>Pseudomonadati</taxon>
        <taxon>Pseudomonadota</taxon>
        <taxon>Gammaproteobacteria</taxon>
        <taxon>Vibrionales</taxon>
        <taxon>Vibrionaceae</taxon>
        <taxon>Vibrio</taxon>
    </lineage>
</organism>
<dbReference type="CDD" id="cd00546">
    <property type="entry name" value="QFR_TypeD_subunitC"/>
    <property type="match status" value="1"/>
</dbReference>
<dbReference type="Proteomes" id="UP000094741">
    <property type="component" value="Unassembled WGS sequence"/>
</dbReference>
<proteinExistence type="inferred from homology"/>
<evidence type="ECO:0000313" key="7">
    <source>
        <dbReference type="Proteomes" id="UP000094741"/>
    </source>
</evidence>
<comment type="subcellular location">
    <subcellularLocation>
        <location evidence="5">Cell membrane</location>
        <topology evidence="5">Multi-pass membrane protein</topology>
    </subcellularLocation>
</comment>
<protein>
    <recommendedName>
        <fullName evidence="5">Fumarate reductase subunit C</fullName>
    </recommendedName>
    <alternativeName>
        <fullName evidence="5">Quinol-fumarate reductase subunit C</fullName>
        <shortName evidence="5">QFR subunit C</shortName>
    </alternativeName>
</protein>
<keyword evidence="2 5" id="KW-0812">Transmembrane</keyword>
<comment type="subunit">
    <text evidence="5">Part of an enzyme complex containing four subunits: a flavoprotein (FrdA), an iron-sulfur protein (FrdB), and two hydrophobic anchor proteins (FrdC and FrdD).</text>
</comment>
<dbReference type="Gene3D" id="1.20.1300.10">
    <property type="entry name" value="Fumarate reductase/succinate dehydrogenase, transmembrane subunit"/>
    <property type="match status" value="1"/>
</dbReference>
<dbReference type="NCBIfam" id="NF003445">
    <property type="entry name" value="PRK04987.1"/>
    <property type="match status" value="1"/>
</dbReference>
<sequence>MSSNRKPYVREMKRTWWSNNPFYRFYMLREATVLPLILFTLFLTVGLASLVKGADAWQGWLEFMANPVIIAINIVALAGSLLHAHTFFGMMPQVMPIRLKGKTVDKKVIILTQWAAVAFISLVVLVVV</sequence>
<keyword evidence="4 5" id="KW-0472">Membrane</keyword>
<dbReference type="GO" id="GO:0045283">
    <property type="term" value="C:fumarate reductase complex"/>
    <property type="evidence" value="ECO:0007669"/>
    <property type="project" value="UniProtKB-UniRule"/>
</dbReference>
<evidence type="ECO:0000256" key="3">
    <source>
        <dbReference type="ARBA" id="ARBA00022989"/>
    </source>
</evidence>
<comment type="similarity">
    <text evidence="5">Belongs to the FrdC family.</text>
</comment>
<comment type="caution">
    <text evidence="6">The sequence shown here is derived from an EMBL/GenBank/DDBJ whole genome shotgun (WGS) entry which is preliminary data.</text>
</comment>
<evidence type="ECO:0000256" key="5">
    <source>
        <dbReference type="HAMAP-Rule" id="MF_00708"/>
    </source>
</evidence>
<keyword evidence="3 5" id="KW-1133">Transmembrane helix</keyword>
<dbReference type="GO" id="GO:0000104">
    <property type="term" value="F:succinate dehydrogenase activity"/>
    <property type="evidence" value="ECO:0007669"/>
    <property type="project" value="UniProtKB-UniRule"/>
</dbReference>
<dbReference type="PIRSF" id="PIRSF000180">
    <property type="entry name" value="FrdC"/>
    <property type="match status" value="1"/>
</dbReference>
<dbReference type="GO" id="GO:0005886">
    <property type="term" value="C:plasma membrane"/>
    <property type="evidence" value="ECO:0007669"/>
    <property type="project" value="UniProtKB-SubCell"/>
</dbReference>
<evidence type="ECO:0000256" key="4">
    <source>
        <dbReference type="ARBA" id="ARBA00023136"/>
    </source>
</evidence>
<accession>A0A1E5BDJ8</accession>
<dbReference type="InterPro" id="IPR034804">
    <property type="entry name" value="SQR/QFR_C/D"/>
</dbReference>
<comment type="function">
    <text evidence="5">Anchors the catalytic components of the fumarate reductase complex to the cell membrane, binds quinones.</text>
</comment>
<feature type="transmembrane region" description="Helical" evidence="5">
    <location>
        <begin position="63"/>
        <end position="88"/>
    </location>
</feature>
<dbReference type="SUPFAM" id="SSF81343">
    <property type="entry name" value="Fumarate reductase respiratory complex transmembrane subunits"/>
    <property type="match status" value="1"/>
</dbReference>
<dbReference type="Pfam" id="PF02300">
    <property type="entry name" value="Fumarate_red_C"/>
    <property type="match status" value="1"/>
</dbReference>
<dbReference type="RefSeq" id="WP_017040588.1">
    <property type="nucleotide sequence ID" value="NZ_AJYQ02000107.1"/>
</dbReference>
<gene>
    <name evidence="5" type="primary">frdC</name>
    <name evidence="6" type="ORF">A1QO_10880</name>
</gene>
<dbReference type="HAMAP" id="MF_00708">
    <property type="entry name" value="Fumarate_red_C"/>
    <property type="match status" value="1"/>
</dbReference>
<evidence type="ECO:0000256" key="1">
    <source>
        <dbReference type="ARBA" id="ARBA00022475"/>
    </source>
</evidence>
<keyword evidence="1 5" id="KW-1003">Cell membrane</keyword>